<protein>
    <submittedName>
        <fullName evidence="1">Uncharacterized protein</fullName>
    </submittedName>
</protein>
<reference evidence="1 2" key="1">
    <citation type="submission" date="2018-06" db="EMBL/GenBank/DDBJ databases">
        <authorList>
            <consortium name="Pathogen Informatics"/>
            <person name="Doyle S."/>
        </authorList>
    </citation>
    <scope>NUCLEOTIDE SEQUENCE [LARGE SCALE GENOMIC DNA]</scope>
    <source>
        <strain evidence="1 2">NCTC7922</strain>
    </source>
</reference>
<name>A0A377CYN8_ECOLX</name>
<accession>A0A377CYN8</accession>
<gene>
    <name evidence="1" type="ORF">NCTC7922_00262</name>
</gene>
<organism evidence="1 2">
    <name type="scientific">Escherichia coli</name>
    <dbReference type="NCBI Taxonomy" id="562"/>
    <lineage>
        <taxon>Bacteria</taxon>
        <taxon>Pseudomonadati</taxon>
        <taxon>Pseudomonadota</taxon>
        <taxon>Gammaproteobacteria</taxon>
        <taxon>Enterobacterales</taxon>
        <taxon>Enterobacteriaceae</taxon>
        <taxon>Escherichia</taxon>
    </lineage>
</organism>
<dbReference type="AlphaFoldDB" id="A0A377CYN8"/>
<dbReference type="Proteomes" id="UP000254174">
    <property type="component" value="Unassembled WGS sequence"/>
</dbReference>
<dbReference type="EMBL" id="UGFC01000004">
    <property type="protein sequence ID" value="STM08747.1"/>
    <property type="molecule type" value="Genomic_DNA"/>
</dbReference>
<evidence type="ECO:0000313" key="1">
    <source>
        <dbReference type="EMBL" id="STM08747.1"/>
    </source>
</evidence>
<evidence type="ECO:0000313" key="2">
    <source>
        <dbReference type="Proteomes" id="UP000254174"/>
    </source>
</evidence>
<sequence>MVVSVHPPVTPLKPHQAFAPQIKGSIRHCLKVALWHVAAIEILIDAVLRPS</sequence>
<proteinExistence type="predicted"/>